<dbReference type="Proteomes" id="UP000070720">
    <property type="component" value="Chromosome 3"/>
</dbReference>
<evidence type="ECO:0000313" key="2">
    <source>
        <dbReference type="EnsemblFungi" id="CEF88855"/>
    </source>
</evidence>
<keyword evidence="3" id="KW-1185">Reference proteome</keyword>
<evidence type="ECO:0000313" key="3">
    <source>
        <dbReference type="Proteomes" id="UP000070720"/>
    </source>
</evidence>
<name>A0A098E403_GIBZE</name>
<evidence type="ECO:0000313" key="1">
    <source>
        <dbReference type="EMBL" id="CEF88855.1"/>
    </source>
</evidence>
<reference evidence="2 3" key="2">
    <citation type="journal article" date="2010" name="Nature">
        <title>Comparative genomics reveals mobile pathogenicity chromosomes in Fusarium.</title>
        <authorList>
            <person name="Ma L.J."/>
            <person name="van der Does H.C."/>
            <person name="Borkovich K.A."/>
            <person name="Coleman J.J."/>
            <person name="Daboussi M.J."/>
            <person name="Di Pietro A."/>
            <person name="Dufresne M."/>
            <person name="Freitag M."/>
            <person name="Grabherr M."/>
            <person name="Henrissat B."/>
            <person name="Houterman P.M."/>
            <person name="Kang S."/>
            <person name="Shim W.B."/>
            <person name="Woloshuk C."/>
            <person name="Xie X."/>
            <person name="Xu J.R."/>
            <person name="Antoniw J."/>
            <person name="Baker S.E."/>
            <person name="Bluhm B.H."/>
            <person name="Breakspear A."/>
            <person name="Brown D.W."/>
            <person name="Butchko R.A."/>
            <person name="Chapman S."/>
            <person name="Coulson R."/>
            <person name="Coutinho P.M."/>
            <person name="Danchin E.G."/>
            <person name="Diener A."/>
            <person name="Gale L.R."/>
            <person name="Gardiner D.M."/>
            <person name="Goff S."/>
            <person name="Hammond-Kosack K.E."/>
            <person name="Hilburn K."/>
            <person name="Hua-Van A."/>
            <person name="Jonkers W."/>
            <person name="Kazan K."/>
            <person name="Kodira C.D."/>
            <person name="Koehrsen M."/>
            <person name="Kumar L."/>
            <person name="Lee Y.H."/>
            <person name="Li L."/>
            <person name="Manners J.M."/>
            <person name="Miranda-Saavedra D."/>
            <person name="Mukherjee M."/>
            <person name="Park G."/>
            <person name="Park J."/>
            <person name="Park S.Y."/>
            <person name="Proctor R.H."/>
            <person name="Regev A."/>
            <person name="Ruiz-Roldan M.C."/>
            <person name="Sain D."/>
            <person name="Sakthikumar S."/>
            <person name="Sykes S."/>
            <person name="Schwartz D.C."/>
            <person name="Turgeon B.G."/>
            <person name="Wapinski I."/>
            <person name="Yoder O."/>
            <person name="Young S."/>
            <person name="Zeng Q."/>
            <person name="Zhou S."/>
            <person name="Galagan J."/>
            <person name="Cuomo C.A."/>
            <person name="Kistler H.C."/>
            <person name="Rep M."/>
        </authorList>
    </citation>
    <scope>GENOME REANNOTATION</scope>
    <source>
        <strain evidence="3">ATCC MYA-4620 / CBS 123657 / FGSC 9075 / NRRL 31084 / PH-1</strain>
        <strain evidence="2">PH-1 / ATCC MYA-4620 / FGSC 9075 / NRRL 31084</strain>
    </source>
</reference>
<organism evidence="1 3">
    <name type="scientific">Gibberella zeae (strain ATCC MYA-4620 / CBS 123657 / FGSC 9075 / NRRL 31084 / PH-1)</name>
    <name type="common">Wheat head blight fungus</name>
    <name type="synonym">Fusarium graminearum</name>
    <dbReference type="NCBI Taxonomy" id="229533"/>
    <lineage>
        <taxon>Eukaryota</taxon>
        <taxon>Fungi</taxon>
        <taxon>Dikarya</taxon>
        <taxon>Ascomycota</taxon>
        <taxon>Pezizomycotina</taxon>
        <taxon>Sordariomycetes</taxon>
        <taxon>Hypocreomycetidae</taxon>
        <taxon>Hypocreales</taxon>
        <taxon>Nectriaceae</taxon>
        <taxon>Fusarium</taxon>
    </lineage>
</organism>
<dbReference type="AlphaFoldDB" id="A0A098E403"/>
<dbReference type="EMBL" id="HG970334">
    <property type="protein sequence ID" value="CEF88855.1"/>
    <property type="molecule type" value="Genomic_DNA"/>
</dbReference>
<proteinExistence type="predicted"/>
<reference evidence="1 3" key="3">
    <citation type="journal article" date="2015" name="BMC Genomics">
        <title>The completed genome sequence of the pathogenic ascomycete fungus Fusarium graminearum.</title>
        <authorList>
            <person name="King R."/>
            <person name="Urban M."/>
            <person name="Hammond-Kosack M.C."/>
            <person name="Hassani-Pak K."/>
            <person name="Hammond-Kosack K.E."/>
        </authorList>
    </citation>
    <scope>NUCLEOTIDE SEQUENCE [LARGE SCALE GENOMIC DNA]</scope>
    <source>
        <strain evidence="3">ATCC MYA-4620 / CBS 123657 / FGSC 9075 / NRRL 31084 / PH-1</strain>
        <strain evidence="1">PH-1</strain>
    </source>
</reference>
<dbReference type="EnsemblFungi" id="CEF88855">
    <property type="protein sequence ID" value="CEF88855"/>
    <property type="gene ID" value="FGRRES_15299"/>
</dbReference>
<dbReference type="VEuPathDB" id="FungiDB:FGRAMPH1_01G17973"/>
<protein>
    <submittedName>
        <fullName evidence="1">Chromosome 3, complete genome</fullName>
    </submittedName>
</protein>
<accession>A0A098E403</accession>
<gene>
    <name evidence="1" type="ORF">FGRAMPH1_01T17973</name>
</gene>
<reference evidence="2 3" key="1">
    <citation type="journal article" date="2007" name="Science">
        <title>The Fusarium graminearum genome reveals a link between localized polymorphism and pathogen specialization.</title>
        <authorList>
            <person name="Cuomo C.A."/>
            <person name="Gueldener U."/>
            <person name="Xu J.-R."/>
            <person name="Trail F."/>
            <person name="Turgeon B.G."/>
            <person name="Di Pietro A."/>
            <person name="Walton J.D."/>
            <person name="Ma L.-J."/>
            <person name="Baker S.E."/>
            <person name="Rep M."/>
            <person name="Adam G."/>
            <person name="Antoniw J."/>
            <person name="Baldwin T."/>
            <person name="Calvo S.E."/>
            <person name="Chang Y.-L."/>
            <person name="DeCaprio D."/>
            <person name="Gale L.R."/>
            <person name="Gnerre S."/>
            <person name="Goswami R.S."/>
            <person name="Hammond-Kosack K."/>
            <person name="Harris L.J."/>
            <person name="Hilburn K."/>
            <person name="Kennell J.C."/>
            <person name="Kroken S."/>
            <person name="Magnuson J.K."/>
            <person name="Mannhaupt G."/>
            <person name="Mauceli E.W."/>
            <person name="Mewes H.-W."/>
            <person name="Mitterbauer R."/>
            <person name="Muehlbauer G."/>
            <person name="Muensterkoetter M."/>
            <person name="Nelson D."/>
            <person name="O'Donnell K."/>
            <person name="Ouellet T."/>
            <person name="Qi W."/>
            <person name="Quesneville H."/>
            <person name="Roncero M.I.G."/>
            <person name="Seong K.-Y."/>
            <person name="Tetko I.V."/>
            <person name="Urban M."/>
            <person name="Waalwijk C."/>
            <person name="Ward T.J."/>
            <person name="Yao J."/>
            <person name="Birren B.W."/>
            <person name="Kistler H.C."/>
        </authorList>
    </citation>
    <scope>NUCLEOTIDE SEQUENCE [LARGE SCALE GENOMIC DNA]</scope>
    <source>
        <strain evidence="3">ATCC MYA-4620 / CBS 123657 / FGSC 9075 / NRRL 31084 / PH-1</strain>
        <strain evidence="2">PH-1 / ATCC MYA-4620 / FGSC 9075 / NRRL 31084</strain>
    </source>
</reference>
<dbReference type="InParanoid" id="A0A098E403"/>
<sequence length="55" mass="6137">MSNIMDALFNGPTQASTPLKLLMLKSETGRRKKSTRQRTVPVTQINVVGRHEVLS</sequence>
<reference evidence="2" key="4">
    <citation type="submission" date="2017-01" db="UniProtKB">
        <authorList>
            <consortium name="EnsemblFungi"/>
        </authorList>
    </citation>
    <scope>IDENTIFICATION</scope>
    <source>
        <strain evidence="2">PH-1 / ATCC MYA-4620 / FGSC 9075 / NRRL 31084</strain>
    </source>
</reference>
<accession>A0A0E0SQZ2</accession>